<name>A0A1F7WP08_9BACT</name>
<dbReference type="GO" id="GO:0006508">
    <property type="term" value="P:proteolysis"/>
    <property type="evidence" value="ECO:0007669"/>
    <property type="project" value="InterPro"/>
</dbReference>
<reference evidence="5 6" key="1">
    <citation type="journal article" date="2016" name="Nat. Commun.">
        <title>Thousands of microbial genomes shed light on interconnected biogeochemical processes in an aquifer system.</title>
        <authorList>
            <person name="Anantharaman K."/>
            <person name="Brown C.T."/>
            <person name="Hug L.A."/>
            <person name="Sharon I."/>
            <person name="Castelle C.J."/>
            <person name="Probst A.J."/>
            <person name="Thomas B.C."/>
            <person name="Singh A."/>
            <person name="Wilkins M.J."/>
            <person name="Karaoz U."/>
            <person name="Brodie E.L."/>
            <person name="Williams K.H."/>
            <person name="Hubbard S.S."/>
            <person name="Banfield J.F."/>
        </authorList>
    </citation>
    <scope>NUCLEOTIDE SEQUENCE [LARGE SCALE GENOMIC DNA]</scope>
</reference>
<evidence type="ECO:0008006" key="7">
    <source>
        <dbReference type="Google" id="ProtNLM"/>
    </source>
</evidence>
<dbReference type="InterPro" id="IPR050361">
    <property type="entry name" value="MPP/UQCRC_Complex"/>
</dbReference>
<gene>
    <name evidence="5" type="ORF">A2112_00070</name>
</gene>
<evidence type="ECO:0000313" key="5">
    <source>
        <dbReference type="EMBL" id="OGM04257.1"/>
    </source>
</evidence>
<evidence type="ECO:0000259" key="4">
    <source>
        <dbReference type="Pfam" id="PF05193"/>
    </source>
</evidence>
<dbReference type="Pfam" id="PF00675">
    <property type="entry name" value="Peptidase_M16"/>
    <property type="match status" value="1"/>
</dbReference>
<dbReference type="PANTHER" id="PTHR11851">
    <property type="entry name" value="METALLOPROTEASE"/>
    <property type="match status" value="1"/>
</dbReference>
<organism evidence="5 6">
    <name type="scientific">Candidatus Woesebacteria bacterium GWA1_42_12</name>
    <dbReference type="NCBI Taxonomy" id="1802472"/>
    <lineage>
        <taxon>Bacteria</taxon>
        <taxon>Candidatus Woeseibacteriota</taxon>
    </lineage>
</organism>
<dbReference type="GO" id="GO:0004222">
    <property type="term" value="F:metalloendopeptidase activity"/>
    <property type="evidence" value="ECO:0007669"/>
    <property type="project" value="InterPro"/>
</dbReference>
<dbReference type="PROSITE" id="PS00143">
    <property type="entry name" value="INSULINASE"/>
    <property type="match status" value="1"/>
</dbReference>
<comment type="similarity">
    <text evidence="1 2">Belongs to the peptidase M16 family.</text>
</comment>
<feature type="domain" description="Peptidase M16 N-terminal" evidence="3">
    <location>
        <begin position="13"/>
        <end position="149"/>
    </location>
</feature>
<accession>A0A1F7WP08</accession>
<dbReference type="AlphaFoldDB" id="A0A1F7WP08"/>
<dbReference type="GO" id="GO:0046872">
    <property type="term" value="F:metal ion binding"/>
    <property type="evidence" value="ECO:0007669"/>
    <property type="project" value="InterPro"/>
</dbReference>
<dbReference type="InterPro" id="IPR011249">
    <property type="entry name" value="Metalloenz_LuxS/M16"/>
</dbReference>
<dbReference type="InterPro" id="IPR001431">
    <property type="entry name" value="Pept_M16_Zn_BS"/>
</dbReference>
<evidence type="ECO:0000313" key="6">
    <source>
        <dbReference type="Proteomes" id="UP000177091"/>
    </source>
</evidence>
<comment type="caution">
    <text evidence="5">The sequence shown here is derived from an EMBL/GenBank/DDBJ whole genome shotgun (WGS) entry which is preliminary data.</text>
</comment>
<feature type="domain" description="Peptidase M16 C-terminal" evidence="4">
    <location>
        <begin position="167"/>
        <end position="345"/>
    </location>
</feature>
<dbReference type="PANTHER" id="PTHR11851:SF49">
    <property type="entry name" value="MITOCHONDRIAL-PROCESSING PEPTIDASE SUBUNIT ALPHA"/>
    <property type="match status" value="1"/>
</dbReference>
<dbReference type="SUPFAM" id="SSF63411">
    <property type="entry name" value="LuxS/MPP-like metallohydrolase"/>
    <property type="match status" value="2"/>
</dbReference>
<dbReference type="EMBL" id="MGFK01000016">
    <property type="protein sequence ID" value="OGM04257.1"/>
    <property type="molecule type" value="Genomic_DNA"/>
</dbReference>
<dbReference type="InterPro" id="IPR007863">
    <property type="entry name" value="Peptidase_M16_C"/>
</dbReference>
<evidence type="ECO:0000259" key="3">
    <source>
        <dbReference type="Pfam" id="PF00675"/>
    </source>
</evidence>
<sequence>MKYSLSVLPNGLRVLSVPMPQLESATVTVWVKTGSRMENSKVNGISHFLEHMIFKGSKKRPSAKEISEAVDAIGGEFNANTNKDWTNFYIKARATHLETAFDVLADMVLNPILAKKEIEREKGVIVEEIRMYEDTPMVKISDVFEQLTFSGSSLGWDIAGNEKTVRSIKRNDFVRYRKIHYHPKNMLITVSGAINPKDILSLAKRYFGGLNGQNSKVLDIEPFKVSQDKPRVKLRTKKIEQAHFILGFLGNGRSYPGKFAEMMLTTILGGGMSSRLFIEVRERRGLAYAVKTWPDRYQEVGYIGNYAGVDVARVDEAISVILEQLYGLASKKFPITKKELLIAKEYLKGHLALALEDTKDVSGFFGEQAIFLKEVLTPEEVFAKVDRVTADEVVGEAKKLFVPQKLNLAIIGPYDDDERFRKLV</sequence>
<dbReference type="Gene3D" id="3.30.830.10">
    <property type="entry name" value="Metalloenzyme, LuxS/M16 peptidase-like"/>
    <property type="match status" value="2"/>
</dbReference>
<proteinExistence type="inferred from homology"/>
<dbReference type="Proteomes" id="UP000177091">
    <property type="component" value="Unassembled WGS sequence"/>
</dbReference>
<dbReference type="InterPro" id="IPR011765">
    <property type="entry name" value="Pept_M16_N"/>
</dbReference>
<evidence type="ECO:0000256" key="1">
    <source>
        <dbReference type="ARBA" id="ARBA00007261"/>
    </source>
</evidence>
<protein>
    <recommendedName>
        <fullName evidence="7">Peptidase M16</fullName>
    </recommendedName>
</protein>
<dbReference type="Pfam" id="PF05193">
    <property type="entry name" value="Peptidase_M16_C"/>
    <property type="match status" value="1"/>
</dbReference>
<evidence type="ECO:0000256" key="2">
    <source>
        <dbReference type="RuleBase" id="RU004447"/>
    </source>
</evidence>